<feature type="region of interest" description="Disordered" evidence="6">
    <location>
        <begin position="1"/>
        <end position="29"/>
    </location>
</feature>
<evidence type="ECO:0000256" key="2">
    <source>
        <dbReference type="ARBA" id="ARBA00023015"/>
    </source>
</evidence>
<evidence type="ECO:0000256" key="5">
    <source>
        <dbReference type="ARBA" id="ARBA00023242"/>
    </source>
</evidence>
<organism evidence="7 8">
    <name type="scientific">Seiridium unicorne</name>
    <dbReference type="NCBI Taxonomy" id="138068"/>
    <lineage>
        <taxon>Eukaryota</taxon>
        <taxon>Fungi</taxon>
        <taxon>Dikarya</taxon>
        <taxon>Ascomycota</taxon>
        <taxon>Pezizomycotina</taxon>
        <taxon>Sordariomycetes</taxon>
        <taxon>Xylariomycetidae</taxon>
        <taxon>Amphisphaeriales</taxon>
        <taxon>Sporocadaceae</taxon>
        <taxon>Seiridium</taxon>
    </lineage>
</organism>
<evidence type="ECO:0000256" key="6">
    <source>
        <dbReference type="SAM" id="MobiDB-lite"/>
    </source>
</evidence>
<keyword evidence="3" id="KW-0238">DNA-binding</keyword>
<evidence type="ECO:0000256" key="1">
    <source>
        <dbReference type="ARBA" id="ARBA00004123"/>
    </source>
</evidence>
<dbReference type="EMBL" id="JARVKF010000331">
    <property type="protein sequence ID" value="KAK9418974.1"/>
    <property type="molecule type" value="Genomic_DNA"/>
</dbReference>
<comment type="caution">
    <text evidence="7">The sequence shown here is derived from an EMBL/GenBank/DDBJ whole genome shotgun (WGS) entry which is preliminary data.</text>
</comment>
<keyword evidence="2" id="KW-0805">Transcription regulation</keyword>
<name>A0ABR2UWN6_9PEZI</name>
<feature type="compositionally biased region" description="Basic and acidic residues" evidence="6">
    <location>
        <begin position="12"/>
        <end position="28"/>
    </location>
</feature>
<gene>
    <name evidence="7" type="ORF">SUNI508_07495</name>
</gene>
<accession>A0ABR2UWN6</accession>
<evidence type="ECO:0000256" key="4">
    <source>
        <dbReference type="ARBA" id="ARBA00023163"/>
    </source>
</evidence>
<dbReference type="PANTHER" id="PTHR31845">
    <property type="entry name" value="FINGER DOMAIN PROTEIN, PUTATIVE-RELATED"/>
    <property type="match status" value="1"/>
</dbReference>
<keyword evidence="5" id="KW-0539">Nucleus</keyword>
<dbReference type="PANTHER" id="PTHR31845:SF17">
    <property type="entry name" value="ZN(II)2CYS6 TRANSCRIPTION FACTOR (EUROFUNG)"/>
    <property type="match status" value="1"/>
</dbReference>
<sequence length="595" mass="66898">MTSLGDAPTPAREFRDAPTDPRQLETSRKVTACEACRKQKTLLENDVSWKHDMEQRIRGLEEKLSSITNDGPHSPQALQSTQVPPIVSPVAEQLSTADIPDRMDTRTVEAPGLKIVVDLESSLGTLPGHYLHPRAPAQPLQPTATRDIVDRGIVSVENARKYHALYQQRLDHFLYGILGDHSTATFEDIRHESPILSTAVCAVGALHLASPDYQVFYKEFLALSAAMSFSKRNTTDDVRALCIGAFWMSDLSSSLVSFAVRIATELQLYISFSKALQGNREDYLRSRLYYLVYACDHHLSIPYGRPPITRECEAVQNARKFLECRHSTEDDARLVSQVLRWSVCTNIYDTFGADVDRPLLEAEVPHVRRFSIALDSLRAEWAERFSPNAHVGNYPRKGVGIQYHFAKLYLFSHALRGLNSGQAQYRTCDLDIEIYEIASSAVLSAVSIVRAVSTDPEIQSYLNGLPTYFHIMIAFAVVFLLKVTTRFSASVQLDIQEVQRLMFKLLEVLQDVVKAMHPHHLLVTITECIRDILQRNFLVAAPGTTTITNPSQQGSARGIDDTDMDQGEPFLEGALDQFFCNEYDFLVNHVREPRV</sequence>
<dbReference type="InterPro" id="IPR051089">
    <property type="entry name" value="prtT"/>
</dbReference>
<dbReference type="CDD" id="cd12148">
    <property type="entry name" value="fungal_TF_MHR"/>
    <property type="match status" value="1"/>
</dbReference>
<keyword evidence="8" id="KW-1185">Reference proteome</keyword>
<keyword evidence="4" id="KW-0804">Transcription</keyword>
<reference evidence="7 8" key="1">
    <citation type="journal article" date="2024" name="J. Plant Pathol.">
        <title>Sequence and assembly of the genome of Seiridium unicorne, isolate CBS 538.82, causal agent of cypress canker disease.</title>
        <authorList>
            <person name="Scali E."/>
            <person name="Rocca G.D."/>
            <person name="Danti R."/>
            <person name="Garbelotto M."/>
            <person name="Barberini S."/>
            <person name="Baroncelli R."/>
            <person name="Emiliani G."/>
        </authorList>
    </citation>
    <scope>NUCLEOTIDE SEQUENCE [LARGE SCALE GENOMIC DNA]</scope>
    <source>
        <strain evidence="7 8">BM-138-508</strain>
    </source>
</reference>
<comment type="subcellular location">
    <subcellularLocation>
        <location evidence="1">Nucleus</location>
    </subcellularLocation>
</comment>
<dbReference type="Proteomes" id="UP001408356">
    <property type="component" value="Unassembled WGS sequence"/>
</dbReference>
<evidence type="ECO:0000256" key="3">
    <source>
        <dbReference type="ARBA" id="ARBA00023125"/>
    </source>
</evidence>
<protein>
    <submittedName>
        <fullName evidence="7">Transcription factor domain-containing protein</fullName>
    </submittedName>
</protein>
<evidence type="ECO:0000313" key="8">
    <source>
        <dbReference type="Proteomes" id="UP001408356"/>
    </source>
</evidence>
<proteinExistence type="predicted"/>
<evidence type="ECO:0000313" key="7">
    <source>
        <dbReference type="EMBL" id="KAK9418974.1"/>
    </source>
</evidence>